<gene>
    <name evidence="1" type="ORF">EYZ11_006104</name>
</gene>
<proteinExistence type="predicted"/>
<evidence type="ECO:0000313" key="2">
    <source>
        <dbReference type="Proteomes" id="UP000308092"/>
    </source>
</evidence>
<organism evidence="1 2">
    <name type="scientific">Aspergillus tanneri</name>
    <dbReference type="NCBI Taxonomy" id="1220188"/>
    <lineage>
        <taxon>Eukaryota</taxon>
        <taxon>Fungi</taxon>
        <taxon>Dikarya</taxon>
        <taxon>Ascomycota</taxon>
        <taxon>Pezizomycotina</taxon>
        <taxon>Eurotiomycetes</taxon>
        <taxon>Eurotiomycetidae</taxon>
        <taxon>Eurotiales</taxon>
        <taxon>Aspergillaceae</taxon>
        <taxon>Aspergillus</taxon>
        <taxon>Aspergillus subgen. Circumdati</taxon>
    </lineage>
</organism>
<accession>A0A4S3JIK2</accession>
<keyword evidence="2" id="KW-1185">Reference proteome</keyword>
<dbReference type="VEuPathDB" id="FungiDB:EYZ11_006104"/>
<name>A0A4S3JIK2_9EURO</name>
<dbReference type="Proteomes" id="UP000308092">
    <property type="component" value="Unassembled WGS sequence"/>
</dbReference>
<comment type="caution">
    <text evidence="1">The sequence shown here is derived from an EMBL/GenBank/DDBJ whole genome shotgun (WGS) entry which is preliminary data.</text>
</comment>
<dbReference type="EMBL" id="SOSA01000209">
    <property type="protein sequence ID" value="THC94407.1"/>
    <property type="molecule type" value="Genomic_DNA"/>
</dbReference>
<evidence type="ECO:0000313" key="1">
    <source>
        <dbReference type="EMBL" id="THC94407.1"/>
    </source>
</evidence>
<sequence length="13" mass="1450">MYAALKCVADLHD</sequence>
<reference evidence="1 2" key="1">
    <citation type="submission" date="2019-03" db="EMBL/GenBank/DDBJ databases">
        <title>The genome sequence of a newly discovered highly antifungal drug resistant Aspergillus species, Aspergillus tanneri NIH 1004.</title>
        <authorList>
            <person name="Mounaud S."/>
            <person name="Singh I."/>
            <person name="Joardar V."/>
            <person name="Pakala S."/>
            <person name="Pakala S."/>
            <person name="Venepally P."/>
            <person name="Hoover J."/>
            <person name="Nierman W."/>
            <person name="Chung J."/>
            <person name="Losada L."/>
        </authorList>
    </citation>
    <scope>NUCLEOTIDE SEQUENCE [LARGE SCALE GENOMIC DNA]</scope>
    <source>
        <strain evidence="1 2">NIH1004</strain>
    </source>
</reference>
<protein>
    <submittedName>
        <fullName evidence="1">Uncharacterized protein</fullName>
    </submittedName>
</protein>